<dbReference type="Proteomes" id="UP000824220">
    <property type="component" value="Unassembled WGS sequence"/>
</dbReference>
<name>A0A9D2H7U1_9MICO</name>
<dbReference type="AlphaFoldDB" id="A0A9D2H7U1"/>
<evidence type="ECO:0000313" key="2">
    <source>
        <dbReference type="Proteomes" id="UP000824220"/>
    </source>
</evidence>
<organism evidence="1 2">
    <name type="scientific">Candidatus Microbacterium stercoravium</name>
    <dbReference type="NCBI Taxonomy" id="2838697"/>
    <lineage>
        <taxon>Bacteria</taxon>
        <taxon>Bacillati</taxon>
        <taxon>Actinomycetota</taxon>
        <taxon>Actinomycetes</taxon>
        <taxon>Micrococcales</taxon>
        <taxon>Microbacteriaceae</taxon>
        <taxon>Microbacterium</taxon>
    </lineage>
</organism>
<reference evidence="1" key="2">
    <citation type="submission" date="2021-04" db="EMBL/GenBank/DDBJ databases">
        <authorList>
            <person name="Gilroy R."/>
        </authorList>
    </citation>
    <scope>NUCLEOTIDE SEQUENCE</scope>
    <source>
        <strain evidence="1">ChiHjej8B7-3636</strain>
    </source>
</reference>
<dbReference type="EMBL" id="DXAM01000149">
    <property type="protein sequence ID" value="HJA05374.1"/>
    <property type="molecule type" value="Genomic_DNA"/>
</dbReference>
<proteinExistence type="predicted"/>
<sequence length="55" mass="5730">MSRTDSIMELVSGYDKYAATSDLSDVAATDAPATTWYCAAAGLTLLTAATYEATC</sequence>
<accession>A0A9D2H7U1</accession>
<gene>
    <name evidence="1" type="ORF">H9800_11005</name>
</gene>
<protein>
    <submittedName>
        <fullName evidence="1">Uncharacterized protein</fullName>
    </submittedName>
</protein>
<comment type="caution">
    <text evidence="1">The sequence shown here is derived from an EMBL/GenBank/DDBJ whole genome shotgun (WGS) entry which is preliminary data.</text>
</comment>
<evidence type="ECO:0000313" key="1">
    <source>
        <dbReference type="EMBL" id="HJA05374.1"/>
    </source>
</evidence>
<reference evidence="1" key="1">
    <citation type="journal article" date="2021" name="PeerJ">
        <title>Extensive microbial diversity within the chicken gut microbiome revealed by metagenomics and culture.</title>
        <authorList>
            <person name="Gilroy R."/>
            <person name="Ravi A."/>
            <person name="Getino M."/>
            <person name="Pursley I."/>
            <person name="Horton D.L."/>
            <person name="Alikhan N.F."/>
            <person name="Baker D."/>
            <person name="Gharbi K."/>
            <person name="Hall N."/>
            <person name="Watson M."/>
            <person name="Adriaenssens E.M."/>
            <person name="Foster-Nyarko E."/>
            <person name="Jarju S."/>
            <person name="Secka A."/>
            <person name="Antonio M."/>
            <person name="Oren A."/>
            <person name="Chaudhuri R.R."/>
            <person name="La Ragione R."/>
            <person name="Hildebrand F."/>
            <person name="Pallen M.J."/>
        </authorList>
    </citation>
    <scope>NUCLEOTIDE SEQUENCE</scope>
    <source>
        <strain evidence="1">ChiHjej8B7-3636</strain>
    </source>
</reference>